<keyword evidence="3" id="KW-1185">Reference proteome</keyword>
<protein>
    <submittedName>
        <fullName evidence="2">Uncharacterized protein</fullName>
    </submittedName>
</protein>
<feature type="region of interest" description="Disordered" evidence="1">
    <location>
        <begin position="1"/>
        <end position="81"/>
    </location>
</feature>
<dbReference type="Proteomes" id="UP000240493">
    <property type="component" value="Unassembled WGS sequence"/>
</dbReference>
<dbReference type="EMBL" id="KZ679261">
    <property type="protein sequence ID" value="PTB41277.1"/>
    <property type="molecule type" value="Genomic_DNA"/>
</dbReference>
<dbReference type="OrthoDB" id="4590524at2759"/>
<evidence type="ECO:0000313" key="3">
    <source>
        <dbReference type="Proteomes" id="UP000240493"/>
    </source>
</evidence>
<evidence type="ECO:0000256" key="1">
    <source>
        <dbReference type="SAM" id="MobiDB-lite"/>
    </source>
</evidence>
<accession>A0A2T3Z8Z9</accession>
<sequence length="268" mass="28717">MPEMNVINNDKFVVPRSTSESPPPPPPRPPQPRSPLDPPGPVVAAARRPLRSAAGDTAFPFAEADDEAELPPSYEISTLPRPSDAHIHVTVRSNTSASSLPSLMAGRAGGRGSINTQGYLLTAPMSHTTTASSNTAASAYYNLRGLDSRRPSRCDHQWDHWDRRNHHHHHREAGSSGSGGCCGFISGSDDGCCFSSRGGCFFSDRDGCCFSDRGGCCFSDREGCCCSDERGCCFSSSEGACCSDGPGCCCSRFEDERLPVMENNVRFA</sequence>
<evidence type="ECO:0000313" key="2">
    <source>
        <dbReference type="EMBL" id="PTB41277.1"/>
    </source>
</evidence>
<name>A0A2T3Z8Z9_TRIA4</name>
<reference evidence="2 3" key="1">
    <citation type="submission" date="2016-07" db="EMBL/GenBank/DDBJ databases">
        <title>Multiple horizontal gene transfer events from other fungi enriched the ability of initially mycotrophic Trichoderma (Ascomycota) to feed on dead plant biomass.</title>
        <authorList>
            <consortium name="DOE Joint Genome Institute"/>
            <person name="Aerts A."/>
            <person name="Atanasova L."/>
            <person name="Chenthamara K."/>
            <person name="Zhang J."/>
            <person name="Grujic M."/>
            <person name="Henrissat B."/>
            <person name="Kuo A."/>
            <person name="Salamov A."/>
            <person name="Lipzen A."/>
            <person name="Labutti K."/>
            <person name="Barry K."/>
            <person name="Miao Y."/>
            <person name="Rahimi M.J."/>
            <person name="Shen Q."/>
            <person name="Grigoriev I.V."/>
            <person name="Kubicek C.P."/>
            <person name="Druzhinina I.S."/>
        </authorList>
    </citation>
    <scope>NUCLEOTIDE SEQUENCE [LARGE SCALE GENOMIC DNA]</scope>
    <source>
        <strain evidence="2 3">CBS 433.97</strain>
    </source>
</reference>
<dbReference type="AlphaFoldDB" id="A0A2T3Z8Z9"/>
<gene>
    <name evidence="2" type="ORF">M441DRAFT_166427</name>
</gene>
<proteinExistence type="predicted"/>
<organism evidence="2 3">
    <name type="scientific">Trichoderma asperellum (strain ATCC 204424 / CBS 433.97 / NBRC 101777)</name>
    <dbReference type="NCBI Taxonomy" id="1042311"/>
    <lineage>
        <taxon>Eukaryota</taxon>
        <taxon>Fungi</taxon>
        <taxon>Dikarya</taxon>
        <taxon>Ascomycota</taxon>
        <taxon>Pezizomycotina</taxon>
        <taxon>Sordariomycetes</taxon>
        <taxon>Hypocreomycetidae</taxon>
        <taxon>Hypocreales</taxon>
        <taxon>Hypocreaceae</taxon>
        <taxon>Trichoderma</taxon>
    </lineage>
</organism>
<feature type="compositionally biased region" description="Pro residues" evidence="1">
    <location>
        <begin position="21"/>
        <end position="41"/>
    </location>
</feature>
<feature type="compositionally biased region" description="Low complexity" evidence="1">
    <location>
        <begin position="42"/>
        <end position="55"/>
    </location>
</feature>